<evidence type="ECO:0000313" key="6">
    <source>
        <dbReference type="Proteomes" id="UP000186364"/>
    </source>
</evidence>
<evidence type="ECO:0000256" key="2">
    <source>
        <dbReference type="ARBA" id="ARBA00022676"/>
    </source>
</evidence>
<comment type="caution">
    <text evidence="5">The sequence shown here is derived from an EMBL/GenBank/DDBJ whole genome shotgun (WGS) entry which is preliminary data.</text>
</comment>
<dbReference type="Gene3D" id="3.40.50.2000">
    <property type="entry name" value="Glycogen Phosphorylase B"/>
    <property type="match status" value="2"/>
</dbReference>
<sequence length="363" mass="40236">MSGQPAGQPPQVDPAEIDVIAPNFKHRLSGVTSTIIQLVPVQRRLGRRIAVLGPGLPDSLPHLRFRDLMRLRQPPPGRPARVWHARRNIEMLPGIVLRDLLRMPLRLVFTSASQRRHTGWTKWLINQMDAVISTSEKTARYLKRDSAVIMHGIDIERFAPASDKASARRALNLPEQAKIVGCFGRVRAQKGTDLFVEAMLSLLPHRPEWVAVIAGRATSKHKAFERDLKNRAAQAGLGERILFVGEQTNIHEWYRVLDLFVAPQRWEGFGLTPLEAMASEVAVVATEVGAFNEIIVTGPDETGLLVAADHSVGLTLGCAELMDDDPRRIMAGKRGRTRVSERFTIEGEAQAIGKVYDKLMAGG</sequence>
<evidence type="ECO:0000313" key="5">
    <source>
        <dbReference type="EMBL" id="OLP59487.1"/>
    </source>
</evidence>
<dbReference type="InterPro" id="IPR001296">
    <property type="entry name" value="Glyco_trans_1"/>
</dbReference>
<organism evidence="5 6">
    <name type="scientific">Xaviernesmea oryzae</name>
    <dbReference type="NCBI Taxonomy" id="464029"/>
    <lineage>
        <taxon>Bacteria</taxon>
        <taxon>Pseudomonadati</taxon>
        <taxon>Pseudomonadota</taxon>
        <taxon>Alphaproteobacteria</taxon>
        <taxon>Hyphomicrobiales</taxon>
        <taxon>Rhizobiaceae</taxon>
        <taxon>Rhizobium/Agrobacterium group</taxon>
        <taxon>Xaviernesmea</taxon>
    </lineage>
</organism>
<evidence type="ECO:0000256" key="1">
    <source>
        <dbReference type="ARBA" id="ARBA00009481"/>
    </source>
</evidence>
<dbReference type="Pfam" id="PF00534">
    <property type="entry name" value="Glycos_transf_1"/>
    <property type="match status" value="1"/>
</dbReference>
<evidence type="ECO:0000256" key="3">
    <source>
        <dbReference type="ARBA" id="ARBA00022679"/>
    </source>
</evidence>
<dbReference type="PANTHER" id="PTHR12526">
    <property type="entry name" value="GLYCOSYLTRANSFERASE"/>
    <property type="match status" value="1"/>
</dbReference>
<dbReference type="PANTHER" id="PTHR12526:SF640">
    <property type="entry name" value="COLANIC ACID BIOSYNTHESIS GLYCOSYLTRANSFERASE WCAL-RELATED"/>
    <property type="match status" value="1"/>
</dbReference>
<evidence type="ECO:0000259" key="4">
    <source>
        <dbReference type="Pfam" id="PF00534"/>
    </source>
</evidence>
<keyword evidence="6" id="KW-1185">Reference proteome</keyword>
<comment type="similarity">
    <text evidence="1">Belongs to the glycosyltransferase group 1 family. Glycosyltransferase 4 subfamily.</text>
</comment>
<dbReference type="Proteomes" id="UP000186364">
    <property type="component" value="Unassembled WGS sequence"/>
</dbReference>
<keyword evidence="3 5" id="KW-0808">Transferase</keyword>
<keyword evidence="2" id="KW-0328">Glycosyltransferase</keyword>
<accession>A0A1Q9AVK8</accession>
<gene>
    <name evidence="5" type="ORF">BJF93_11540</name>
</gene>
<dbReference type="CDD" id="cd03801">
    <property type="entry name" value="GT4_PimA-like"/>
    <property type="match status" value="1"/>
</dbReference>
<dbReference type="AlphaFoldDB" id="A0A1Q9AVK8"/>
<dbReference type="EMBL" id="MKIP01000052">
    <property type="protein sequence ID" value="OLP59487.1"/>
    <property type="molecule type" value="Genomic_DNA"/>
</dbReference>
<name>A0A1Q9AVK8_9HYPH</name>
<protein>
    <submittedName>
        <fullName evidence="5">Glycosyl transferase family 1</fullName>
    </submittedName>
</protein>
<dbReference type="GO" id="GO:0016757">
    <property type="term" value="F:glycosyltransferase activity"/>
    <property type="evidence" value="ECO:0007669"/>
    <property type="project" value="UniProtKB-KW"/>
</dbReference>
<reference evidence="5 6" key="1">
    <citation type="submission" date="2016-09" db="EMBL/GenBank/DDBJ databases">
        <title>Rhizobium sp. nov., a novel species isolated from the rice rhizosphere.</title>
        <authorList>
            <person name="Zhao J."/>
            <person name="Zhang X."/>
        </authorList>
    </citation>
    <scope>NUCLEOTIDE SEQUENCE [LARGE SCALE GENOMIC DNA]</scope>
    <source>
        <strain evidence="5 6">1.7048</strain>
    </source>
</reference>
<feature type="domain" description="Glycosyl transferase family 1" evidence="4">
    <location>
        <begin position="164"/>
        <end position="337"/>
    </location>
</feature>
<proteinExistence type="inferred from homology"/>
<dbReference type="SUPFAM" id="SSF53756">
    <property type="entry name" value="UDP-Glycosyltransferase/glycogen phosphorylase"/>
    <property type="match status" value="1"/>
</dbReference>